<gene>
    <name evidence="6" type="ORF">FRX57_06290</name>
</gene>
<evidence type="ECO:0000313" key="7">
    <source>
        <dbReference type="Proteomes" id="UP000317430"/>
    </source>
</evidence>
<comment type="caution">
    <text evidence="6">The sequence shown here is derived from an EMBL/GenBank/DDBJ whole genome shotgun (WGS) entry which is preliminary data.</text>
</comment>
<keyword evidence="2" id="KW-0436">Ligase</keyword>
<dbReference type="PANTHER" id="PTHR34378:SF1">
    <property type="entry name" value="GLUTAMATE--CYSTEINE LIGASE, CHLOROPLASTIC"/>
    <property type="match status" value="1"/>
</dbReference>
<evidence type="ECO:0000256" key="2">
    <source>
        <dbReference type="ARBA" id="ARBA00022598"/>
    </source>
</evidence>
<dbReference type="EC" id="6.3.2.2" evidence="1"/>
<dbReference type="InterPro" id="IPR035434">
    <property type="entry name" value="GCL_bact_plant"/>
</dbReference>
<dbReference type="GO" id="GO:0005524">
    <property type="term" value="F:ATP binding"/>
    <property type="evidence" value="ECO:0007669"/>
    <property type="project" value="UniProtKB-KW"/>
</dbReference>
<accession>A0A5C5SC52</accession>
<evidence type="ECO:0000256" key="3">
    <source>
        <dbReference type="ARBA" id="ARBA00022741"/>
    </source>
</evidence>
<evidence type="ECO:0000256" key="4">
    <source>
        <dbReference type="ARBA" id="ARBA00022840"/>
    </source>
</evidence>
<evidence type="ECO:0000256" key="1">
    <source>
        <dbReference type="ARBA" id="ARBA00012220"/>
    </source>
</evidence>
<dbReference type="SUPFAM" id="SSF55931">
    <property type="entry name" value="Glutamine synthetase/guanido kinase"/>
    <property type="match status" value="1"/>
</dbReference>
<dbReference type="Pfam" id="PF04107">
    <property type="entry name" value="GCS2"/>
    <property type="match status" value="1"/>
</dbReference>
<dbReference type="GO" id="GO:0004357">
    <property type="term" value="F:glutamate-cysteine ligase activity"/>
    <property type="evidence" value="ECO:0007669"/>
    <property type="project" value="InterPro"/>
</dbReference>
<dbReference type="InterPro" id="IPR006336">
    <property type="entry name" value="GCS2"/>
</dbReference>
<dbReference type="PANTHER" id="PTHR34378">
    <property type="entry name" value="GLUTAMATE--CYSTEINE LIGASE, CHLOROPLASTIC"/>
    <property type="match status" value="1"/>
</dbReference>
<dbReference type="GO" id="GO:0006750">
    <property type="term" value="P:glutathione biosynthetic process"/>
    <property type="evidence" value="ECO:0007669"/>
    <property type="project" value="InterPro"/>
</dbReference>
<comment type="catalytic activity">
    <reaction evidence="5">
        <text>L-cysteine + L-glutamate + ATP = gamma-L-glutamyl-L-cysteine + ADP + phosphate + H(+)</text>
        <dbReference type="Rhea" id="RHEA:13285"/>
        <dbReference type="ChEBI" id="CHEBI:15378"/>
        <dbReference type="ChEBI" id="CHEBI:29985"/>
        <dbReference type="ChEBI" id="CHEBI:30616"/>
        <dbReference type="ChEBI" id="CHEBI:35235"/>
        <dbReference type="ChEBI" id="CHEBI:43474"/>
        <dbReference type="ChEBI" id="CHEBI:58173"/>
        <dbReference type="ChEBI" id="CHEBI:456216"/>
        <dbReference type="EC" id="6.3.2.2"/>
    </reaction>
</comment>
<dbReference type="Proteomes" id="UP000317430">
    <property type="component" value="Unassembled WGS sequence"/>
</dbReference>
<dbReference type="OrthoDB" id="150227at2"/>
<keyword evidence="4" id="KW-0067">ATP-binding</keyword>
<evidence type="ECO:0000256" key="5">
    <source>
        <dbReference type="ARBA" id="ARBA00048819"/>
    </source>
</evidence>
<dbReference type="EMBL" id="VOHL01000005">
    <property type="protein sequence ID" value="TWS97202.1"/>
    <property type="molecule type" value="Genomic_DNA"/>
</dbReference>
<reference evidence="6 7" key="1">
    <citation type="submission" date="2019-08" db="EMBL/GenBank/DDBJ databases">
        <authorList>
            <person name="Lei W."/>
        </authorList>
    </citation>
    <scope>NUCLEOTIDE SEQUENCE [LARGE SCALE GENOMIC DNA]</scope>
    <source>
        <strain evidence="6 7">CCUG 66496</strain>
    </source>
</reference>
<protein>
    <recommendedName>
        <fullName evidence="1">glutamate--cysteine ligase</fullName>
        <ecNumber evidence="1">6.3.2.2</ecNumber>
    </recommendedName>
</protein>
<dbReference type="InterPro" id="IPR014746">
    <property type="entry name" value="Gln_synth/guanido_kin_cat_dom"/>
</dbReference>
<organism evidence="6 7">
    <name type="scientific">Streptococcus cuniculipharyngis</name>
    <dbReference type="NCBI Taxonomy" id="1562651"/>
    <lineage>
        <taxon>Bacteria</taxon>
        <taxon>Bacillati</taxon>
        <taxon>Bacillota</taxon>
        <taxon>Bacilli</taxon>
        <taxon>Lactobacillales</taxon>
        <taxon>Streptococcaceae</taxon>
        <taxon>Streptococcus</taxon>
    </lineage>
</organism>
<dbReference type="RefSeq" id="WP_146567773.1">
    <property type="nucleotide sequence ID" value="NZ_VOHL01000005.1"/>
</dbReference>
<dbReference type="Gene3D" id="3.30.590.20">
    <property type="match status" value="1"/>
</dbReference>
<keyword evidence="7" id="KW-1185">Reference proteome</keyword>
<dbReference type="AlphaFoldDB" id="A0A5C5SC52"/>
<sequence>MDRRAIECLKERYLSKMKETPELYLGIELEFPIVNLAGGATDISLAKKLLSYLSDRLNVTILKRDEDGTPIQLYDHQTGDQLLFEVSYNILEMAFGKAKTVGEVERRFQTYLTIIQEFLAPQQHALQGEGLHPGWQVNDNRPIATAHYQMLTAYLKLADAYPKKQFHSFNDYGGFICGSQVQLDVSPTNYLEVINAFNQIEGIKAHLFANSYFSDGAWQTSIARDFFWERSMHGFFSENVGLYPKPFASEEEFLEYLSRSSFFYVLREGQYYYFEPIQVKDYLQRETIESFDLMGNRKLIQPQATDFDYHRSYHYQTLTTRGTVEFRSVCCQPFDRTFAPAAFHLGLLSNWDKFIELLATCSSPEFLELEWDGLRKTITQSQLTPNQQDQLEKASKALLACAKEGLLKRGHGEEVYLSCL</sequence>
<name>A0A5C5SC52_9STRE</name>
<keyword evidence="3" id="KW-0547">Nucleotide-binding</keyword>
<proteinExistence type="predicted"/>
<evidence type="ECO:0000313" key="6">
    <source>
        <dbReference type="EMBL" id="TWS97202.1"/>
    </source>
</evidence>